<organism evidence="2 3">
    <name type="scientific">Methanoculleus chikugoensis</name>
    <dbReference type="NCBI Taxonomy" id="118126"/>
    <lineage>
        <taxon>Archaea</taxon>
        <taxon>Methanobacteriati</taxon>
        <taxon>Methanobacteriota</taxon>
        <taxon>Stenosarchaea group</taxon>
        <taxon>Methanomicrobia</taxon>
        <taxon>Methanomicrobiales</taxon>
        <taxon>Methanomicrobiaceae</taxon>
        <taxon>Methanoculleus</taxon>
    </lineage>
</organism>
<dbReference type="STRING" id="118126.L21_0432"/>
<accession>A0A1M4MI57</accession>
<dbReference type="PANTHER" id="PTHR37507">
    <property type="entry name" value="SPORULATION PROTEIN YDCC"/>
    <property type="match status" value="1"/>
</dbReference>
<proteinExistence type="predicted"/>
<protein>
    <recommendedName>
        <fullName evidence="1">DUF4367 domain-containing protein</fullName>
    </recommendedName>
</protein>
<name>A0A1M4MI57_9EURY</name>
<dbReference type="EMBL" id="FMID01000011">
    <property type="protein sequence ID" value="SCL74553.1"/>
    <property type="molecule type" value="Genomic_DNA"/>
</dbReference>
<dbReference type="Pfam" id="PF14285">
    <property type="entry name" value="DUF4367"/>
    <property type="match status" value="1"/>
</dbReference>
<reference evidence="2 3" key="1">
    <citation type="submission" date="2016-08" db="EMBL/GenBank/DDBJ databases">
        <authorList>
            <person name="Seilhamer J.J."/>
        </authorList>
    </citation>
    <scope>NUCLEOTIDE SEQUENCE [LARGE SCALE GENOMIC DNA]</scope>
    <source>
        <strain evidence="2">L21-II-0</strain>
    </source>
</reference>
<dbReference type="Proteomes" id="UP000184671">
    <property type="component" value="Unassembled WGS sequence"/>
</dbReference>
<feature type="domain" description="DUF4367" evidence="1">
    <location>
        <begin position="221"/>
        <end position="323"/>
    </location>
</feature>
<gene>
    <name evidence="2" type="ORF">L21_0432</name>
</gene>
<dbReference type="PANTHER" id="PTHR37507:SF2">
    <property type="entry name" value="SPORULATION PROTEIN YDCC"/>
    <property type="match status" value="1"/>
</dbReference>
<sequence>MRKTPPVIVLLVLLTCMAGCCTDGTVGVAGPSGDMQETSMQQCPGINVSEIPVATPELIQTNGSYIAGIALSDERAQALIRHGGKPESIAVLFHSCPRNDPYCNRNPSLVIRYGEIRLAITVDEAAGTVLGGFALVPNTPDPNKPSPTYYKIHDLSTGTDTVYLGNAPIMTYNKTALLYLNESYGYSIGAVTNPAPPLAITPVIVYTLKEAHEKFGMDLPAPSYLPDGYSFSYALQYGEPDNRTSLIYAKGKDEFHITQVPVPGNPCPGLKTTGSVGVTIDGTDGTFTPGDGENVLRWNDSHYAYCLSGTQEMNEMAAIAASVKEHAGGGIAAPI</sequence>
<evidence type="ECO:0000313" key="3">
    <source>
        <dbReference type="Proteomes" id="UP000184671"/>
    </source>
</evidence>
<evidence type="ECO:0000313" key="2">
    <source>
        <dbReference type="EMBL" id="SCL74553.1"/>
    </source>
</evidence>
<evidence type="ECO:0000259" key="1">
    <source>
        <dbReference type="Pfam" id="PF14285"/>
    </source>
</evidence>
<dbReference type="AlphaFoldDB" id="A0A1M4MI57"/>
<dbReference type="InterPro" id="IPR052944">
    <property type="entry name" value="Sporulation_related"/>
</dbReference>
<dbReference type="InterPro" id="IPR025377">
    <property type="entry name" value="DUF4367"/>
</dbReference>